<name>A0ABQ8XN49_9EUKA</name>
<feature type="transmembrane region" description="Helical" evidence="1">
    <location>
        <begin position="1057"/>
        <end position="1076"/>
    </location>
</feature>
<evidence type="ECO:0000259" key="2">
    <source>
        <dbReference type="Pfam" id="PF07699"/>
    </source>
</evidence>
<dbReference type="EMBL" id="JAOAOG010000272">
    <property type="protein sequence ID" value="KAJ6234052.1"/>
    <property type="molecule type" value="Genomic_DNA"/>
</dbReference>
<keyword evidence="1" id="KW-0812">Transmembrane</keyword>
<evidence type="ECO:0000313" key="3">
    <source>
        <dbReference type="EMBL" id="KAJ6234052.1"/>
    </source>
</evidence>
<evidence type="ECO:0000256" key="1">
    <source>
        <dbReference type="SAM" id="Phobius"/>
    </source>
</evidence>
<feature type="domain" description="Tyrosine-protein kinase ephrin type A/B receptor-like" evidence="2">
    <location>
        <begin position="612"/>
        <end position="660"/>
    </location>
</feature>
<dbReference type="InterPro" id="IPR009030">
    <property type="entry name" value="Growth_fac_rcpt_cys_sf"/>
</dbReference>
<keyword evidence="1" id="KW-1133">Transmembrane helix</keyword>
<dbReference type="Pfam" id="PF07699">
    <property type="entry name" value="Ephrin_rec_like"/>
    <property type="match status" value="3"/>
</dbReference>
<feature type="transmembrane region" description="Helical" evidence="1">
    <location>
        <begin position="1088"/>
        <end position="1109"/>
    </location>
</feature>
<organism evidence="3 4">
    <name type="scientific">Anaeramoeba flamelloides</name>
    <dbReference type="NCBI Taxonomy" id="1746091"/>
    <lineage>
        <taxon>Eukaryota</taxon>
        <taxon>Metamonada</taxon>
        <taxon>Anaeramoebidae</taxon>
        <taxon>Anaeramoeba</taxon>
    </lineage>
</organism>
<feature type="transmembrane region" description="Helical" evidence="1">
    <location>
        <begin position="981"/>
        <end position="1005"/>
    </location>
</feature>
<keyword evidence="1" id="KW-0472">Membrane</keyword>
<sequence>MKRPPTIIANEFAIHNYRVNNQKTPTIIAVGERKEKFVAVWQSYNHPADGNQGGIFASVFNSSDGSRIVDEFLVNNYTQNNQETPKACSVGANNEKFVIVWQSTMHKEDPYTLGIFGQLFSSDDYSKINSEFLVNTHTTDDQSNPSIASIGAQSEKFVITWQSYDQDGDQMGIFAQIFNSSDGGKINPEFQVNTFTQNEQSNPSIASIGSQSEKFVITWQSYDQNEDQNGIFAQVFNSETGGKIESEFRVNTYTSSDQKKPSIASIGAQSEKFVITWQSYDQDGNQNGIFAQVFNSENDGGPIGAEFRVNSHTMNDQENPSIASIGTDNRHFAIIWESNQQDGNQLGIFAQIYNSEDCQIVVEEFGVNEFFESDQNNPGIFSLGENGEEFVAVWQSYNQDGDGYGVYAQVYSSQLLCLCDRGYYSQNDGTENCYECPIGTYQNERGHTQCCNCTAGQYQANTGQSRCQDCPRGTFQNLEGTSKCDPCPSGEYQMYLGQATCEACPDGKYNAHTGASECENCGAGTYADQKHSTECVPCRNGTYNDMEGSTSESSCHFCEMGTFSVNEGASECTKCATGQYNNDRGLTACFSCLSGSYSDTDGSTTCKLCTPGEFQDENGQTQCDSCPFDTYQSNIGSKECNYCPMNSETLSTQRKSVKECYCSIGFYGVNGEICHKCPDEGICIKFNQHHPFPRPGYWSSRNNRDVIFKCPIYESCPGGEEIEACNITAGYSGFKCTECTKGFYKMDSRCEACPQNATQRLSLIVLIFLFFILILLFIAKKATAYFGSFTISFSFLQILIIIYQLNIDWPPNINRTFKLFLPFNFNLDFLATECSFQFDYIEKWYLFQAFPFICLFLFLIIYLILFAHTNILYRYGNNWILRFPRLVYKPSRATDNIAAYCLHLIKYSLVSPFFQSLSKRQLKKFKDIFINVFLTLLTLIYLILSQKTLEIFNCKYDSYSEKYIFEPEPNYYCFESWWKKLLPLSIISIVLYIVGIPILIVYLLVKNSKVLTEKEFDLKFGLLCSRYSKSFFFWEIIIMIRKLLIVIIKSFVSEYTILQIILLLIILFATLILQFVYQPYIATRHNFLESILLGIPQIILFAGLIFYNNEFTRNAQNKEKLIVFIILSISIGVVFLILITIFDIYYRFQISKFEKNIKLQEKIQKRKKMRNKNDNDDLKKRIQDHTDHLTDFIIKNRLNTSFKGINIIKLIQNKKVSLLLLLNWLSTLNNQNTKKNSLFKNKILEYIDVKHNKSLIQSKKNNTTQYKHLFKNDLVYKFTKWYHLKATLFQKIKIKILLESLTSFILKNIDNNSENLN</sequence>
<dbReference type="SUPFAM" id="SSF57184">
    <property type="entry name" value="Growth factor receptor domain"/>
    <property type="match status" value="2"/>
</dbReference>
<feature type="transmembrane region" description="Helical" evidence="1">
    <location>
        <begin position="928"/>
        <end position="944"/>
    </location>
</feature>
<feature type="transmembrane region" description="Helical" evidence="1">
    <location>
        <begin position="845"/>
        <end position="865"/>
    </location>
</feature>
<feature type="transmembrane region" description="Helical" evidence="1">
    <location>
        <begin position="1121"/>
        <end position="1146"/>
    </location>
</feature>
<reference evidence="3" key="1">
    <citation type="submission" date="2022-08" db="EMBL/GenBank/DDBJ databases">
        <title>Novel sulfate-reducing endosymbionts in the free-living metamonad Anaeramoeba.</title>
        <authorList>
            <person name="Jerlstrom-Hultqvist J."/>
            <person name="Cepicka I."/>
            <person name="Gallot-Lavallee L."/>
            <person name="Salas-Leiva D."/>
            <person name="Curtis B.A."/>
            <person name="Zahonova K."/>
            <person name="Pipaliya S."/>
            <person name="Dacks J."/>
            <person name="Roger A.J."/>
        </authorList>
    </citation>
    <scope>NUCLEOTIDE SEQUENCE</scope>
    <source>
        <strain evidence="3">Schooner1</strain>
    </source>
</reference>
<accession>A0ABQ8XN49</accession>
<dbReference type="PANTHER" id="PTHR46967:SF1">
    <property type="entry name" value="KERATIN-ASSOCIATED PROTEIN 16-1-LIKE"/>
    <property type="match status" value="1"/>
</dbReference>
<feature type="domain" description="Tyrosine-protein kinase ephrin type A/B receptor-like" evidence="2">
    <location>
        <begin position="473"/>
        <end position="516"/>
    </location>
</feature>
<dbReference type="InterPro" id="IPR011641">
    <property type="entry name" value="Tyr-kin_ephrin_A/B_rcpt-like"/>
</dbReference>
<dbReference type="PANTHER" id="PTHR46967">
    <property type="entry name" value="INSULIN-LIKE GROWTH FACTOR BINDING PROTEIN,N-TERMINAL"/>
    <property type="match status" value="1"/>
</dbReference>
<comment type="caution">
    <text evidence="3">The sequence shown here is derived from an EMBL/GenBank/DDBJ whole genome shotgun (WGS) entry which is preliminary data.</text>
</comment>
<dbReference type="SMART" id="SM01411">
    <property type="entry name" value="Ephrin_rec_like"/>
    <property type="match status" value="6"/>
</dbReference>
<dbReference type="CDD" id="cd00185">
    <property type="entry name" value="TNFRSF"/>
    <property type="match status" value="3"/>
</dbReference>
<dbReference type="Gene3D" id="2.10.50.10">
    <property type="entry name" value="Tumor Necrosis Factor Receptor, subunit A, domain 2"/>
    <property type="match status" value="5"/>
</dbReference>
<protein>
    <submittedName>
        <fullName evidence="3">Insulin-like growth factor binding protein</fullName>
    </submittedName>
</protein>
<dbReference type="Proteomes" id="UP001150062">
    <property type="component" value="Unassembled WGS sequence"/>
</dbReference>
<evidence type="ECO:0000313" key="4">
    <source>
        <dbReference type="Proteomes" id="UP001150062"/>
    </source>
</evidence>
<feature type="transmembrane region" description="Helical" evidence="1">
    <location>
        <begin position="785"/>
        <end position="805"/>
    </location>
</feature>
<keyword evidence="4" id="KW-1185">Reference proteome</keyword>
<feature type="domain" description="Tyrosine-protein kinase ephrin type A/B receptor-like" evidence="2">
    <location>
        <begin position="422"/>
        <end position="463"/>
    </location>
</feature>
<proteinExistence type="predicted"/>
<gene>
    <name evidence="3" type="ORF">M0813_00686</name>
</gene>
<feature type="transmembrane region" description="Helical" evidence="1">
    <location>
        <begin position="761"/>
        <end position="778"/>
    </location>
</feature>